<sequence>MLTVNFYSYLTQLINREQQTGGSLFMAIGRGSIQWDSSIPQVDRQNAAFVDERFRKQVQADNVNYVDTNGQVSTDPTSLLAINMRFEAGEGEGSIRECGLFALNAMEESGTGLLINYFSHPRIDKTADLVIDRRIILNLTPDRFRIQGHLTRYLGNTLTEELHDLDNETGACQIPELRIDRRHYFDTIEQALAMGYDHCAFCFGRELSQR</sequence>
<dbReference type="Proteomes" id="UP000199345">
    <property type="component" value="Unassembled WGS sequence"/>
</dbReference>
<reference evidence="2" key="1">
    <citation type="submission" date="2016-10" db="EMBL/GenBank/DDBJ databases">
        <authorList>
            <person name="Varghese N."/>
            <person name="Submissions S."/>
        </authorList>
    </citation>
    <scope>NUCLEOTIDE SEQUENCE [LARGE SCALE GENOMIC DNA]</scope>
    <source>
        <strain evidence="2">Nm71</strain>
    </source>
</reference>
<keyword evidence="2" id="KW-1185">Reference proteome</keyword>
<dbReference type="RefSeq" id="WP_090660840.1">
    <property type="nucleotide sequence ID" value="NZ_FOIA01000032.1"/>
</dbReference>
<proteinExistence type="predicted"/>
<evidence type="ECO:0000313" key="1">
    <source>
        <dbReference type="EMBL" id="SET51859.1"/>
    </source>
</evidence>
<organism evidence="1 2">
    <name type="scientific">Nitrosomonas marina</name>
    <dbReference type="NCBI Taxonomy" id="917"/>
    <lineage>
        <taxon>Bacteria</taxon>
        <taxon>Pseudomonadati</taxon>
        <taxon>Pseudomonadota</taxon>
        <taxon>Betaproteobacteria</taxon>
        <taxon>Nitrosomonadales</taxon>
        <taxon>Nitrosomonadaceae</taxon>
        <taxon>Nitrosomonas</taxon>
    </lineage>
</organism>
<protein>
    <submittedName>
        <fullName evidence="1">Uncharacterized protein</fullName>
    </submittedName>
</protein>
<dbReference type="EMBL" id="FOIA01000032">
    <property type="protein sequence ID" value="SET51859.1"/>
    <property type="molecule type" value="Genomic_DNA"/>
</dbReference>
<name>A0A1I0F494_9PROT</name>
<evidence type="ECO:0000313" key="2">
    <source>
        <dbReference type="Proteomes" id="UP000199345"/>
    </source>
</evidence>
<accession>A0A1I0F494</accession>
<gene>
    <name evidence="1" type="ORF">SAMN05216326_13224</name>
</gene>
<dbReference type="AlphaFoldDB" id="A0A1I0F494"/>